<sequence length="121" mass="13154">MNDSGTSEPKPAALLAAQISVTDRLGQPVKRELSARERWLATQAETALHAAQALTPGTTLSRLEINGMLPDTSSSYLYLRYQPDANQPATAPQEFWACFRRRASFDQKRGLIGVPSALAPA</sequence>
<dbReference type="RefSeq" id="WP_260559328.1">
    <property type="nucleotide sequence ID" value="NZ_BAABEC010000188.1"/>
</dbReference>
<protein>
    <submittedName>
        <fullName evidence="1">Uncharacterized protein</fullName>
    </submittedName>
</protein>
<evidence type="ECO:0000313" key="1">
    <source>
        <dbReference type="EMBL" id="UWX63035.1"/>
    </source>
</evidence>
<keyword evidence="2" id="KW-1185">Reference proteome</keyword>
<name>A0ABY5YD88_9DEIO</name>
<gene>
    <name evidence="1" type="ORF">N0D28_09695</name>
</gene>
<organism evidence="1 2">
    <name type="scientific">Deinococcus rubellus</name>
    <dbReference type="NCBI Taxonomy" id="1889240"/>
    <lineage>
        <taxon>Bacteria</taxon>
        <taxon>Thermotogati</taxon>
        <taxon>Deinococcota</taxon>
        <taxon>Deinococci</taxon>
        <taxon>Deinococcales</taxon>
        <taxon>Deinococcaceae</taxon>
        <taxon>Deinococcus</taxon>
    </lineage>
</organism>
<dbReference type="EMBL" id="CP104213">
    <property type="protein sequence ID" value="UWX63035.1"/>
    <property type="molecule type" value="Genomic_DNA"/>
</dbReference>
<accession>A0ABY5YD88</accession>
<dbReference type="Proteomes" id="UP001060261">
    <property type="component" value="Chromosome"/>
</dbReference>
<reference evidence="1" key="1">
    <citation type="submission" date="2022-09" db="EMBL/GenBank/DDBJ databases">
        <title>genome sequence of Deinococcus rubellus.</title>
        <authorList>
            <person name="Srinivasan S."/>
        </authorList>
    </citation>
    <scope>NUCLEOTIDE SEQUENCE</scope>
    <source>
        <strain evidence="1">Ant6</strain>
    </source>
</reference>
<proteinExistence type="predicted"/>
<evidence type="ECO:0000313" key="2">
    <source>
        <dbReference type="Proteomes" id="UP001060261"/>
    </source>
</evidence>